<feature type="chain" id="PRO_5045118351" description="CBM2 domain-containing protein" evidence="5">
    <location>
        <begin position="29"/>
        <end position="345"/>
    </location>
</feature>
<dbReference type="PANTHER" id="PTHR34823">
    <property type="entry name" value="GLCNAC-BINDING PROTEIN A"/>
    <property type="match status" value="1"/>
</dbReference>
<evidence type="ECO:0000256" key="3">
    <source>
        <dbReference type="ARBA" id="ARBA00023295"/>
    </source>
</evidence>
<feature type="region of interest" description="Disordered" evidence="4">
    <location>
        <begin position="227"/>
        <end position="256"/>
    </location>
</feature>
<evidence type="ECO:0000256" key="2">
    <source>
        <dbReference type="ARBA" id="ARBA00022801"/>
    </source>
</evidence>
<feature type="domain" description="CBM2" evidence="6">
    <location>
        <begin position="250"/>
        <end position="345"/>
    </location>
</feature>
<evidence type="ECO:0000259" key="6">
    <source>
        <dbReference type="PROSITE" id="PS51173"/>
    </source>
</evidence>
<dbReference type="Gene3D" id="2.70.50.50">
    <property type="entry name" value="chitin-binding protein cbp21"/>
    <property type="match status" value="1"/>
</dbReference>
<dbReference type="SMART" id="SM00637">
    <property type="entry name" value="CBD_II"/>
    <property type="match status" value="1"/>
</dbReference>
<dbReference type="InterPro" id="IPR004302">
    <property type="entry name" value="Cellulose/chitin-bd_N"/>
</dbReference>
<dbReference type="Proteomes" id="UP001501094">
    <property type="component" value="Unassembled WGS sequence"/>
</dbReference>
<comment type="caution">
    <text evidence="7">The sequence shown here is derived from an EMBL/GenBank/DDBJ whole genome shotgun (WGS) entry which is preliminary data.</text>
</comment>
<dbReference type="InterPro" id="IPR014756">
    <property type="entry name" value="Ig_E-set"/>
</dbReference>
<name>A0ABN2NAN6_9MICO</name>
<keyword evidence="1 5" id="KW-0732">Signal</keyword>
<dbReference type="SUPFAM" id="SSF49384">
    <property type="entry name" value="Carbohydrate-binding domain"/>
    <property type="match status" value="1"/>
</dbReference>
<dbReference type="PANTHER" id="PTHR34823:SF1">
    <property type="entry name" value="CHITIN-BINDING TYPE-4 DOMAIN-CONTAINING PROTEIN"/>
    <property type="match status" value="1"/>
</dbReference>
<dbReference type="Pfam" id="PF00553">
    <property type="entry name" value="CBM_2"/>
    <property type="match status" value="1"/>
</dbReference>
<dbReference type="CDD" id="cd21177">
    <property type="entry name" value="LPMO_AA10"/>
    <property type="match status" value="1"/>
</dbReference>
<accession>A0ABN2NAN6</accession>
<feature type="signal peptide" evidence="5">
    <location>
        <begin position="1"/>
        <end position="28"/>
    </location>
</feature>
<dbReference type="PROSITE" id="PS51173">
    <property type="entry name" value="CBM2"/>
    <property type="match status" value="1"/>
</dbReference>
<dbReference type="InterPro" id="IPR008965">
    <property type="entry name" value="CBM2/CBM3_carb-bd_dom_sf"/>
</dbReference>
<reference evidence="7 8" key="1">
    <citation type="journal article" date="2019" name="Int. J. Syst. Evol. Microbiol.">
        <title>The Global Catalogue of Microorganisms (GCM) 10K type strain sequencing project: providing services to taxonomists for standard genome sequencing and annotation.</title>
        <authorList>
            <consortium name="The Broad Institute Genomics Platform"/>
            <consortium name="The Broad Institute Genome Sequencing Center for Infectious Disease"/>
            <person name="Wu L."/>
            <person name="Ma J."/>
        </authorList>
    </citation>
    <scope>NUCLEOTIDE SEQUENCE [LARGE SCALE GENOMIC DNA]</scope>
    <source>
        <strain evidence="7 8">JCM 14326</strain>
    </source>
</reference>
<dbReference type="InterPro" id="IPR051024">
    <property type="entry name" value="GlcNAc_Chitin_IntDeg"/>
</dbReference>
<evidence type="ECO:0000256" key="5">
    <source>
        <dbReference type="SAM" id="SignalP"/>
    </source>
</evidence>
<dbReference type="Gene3D" id="2.60.40.290">
    <property type="match status" value="1"/>
</dbReference>
<evidence type="ECO:0000256" key="4">
    <source>
        <dbReference type="SAM" id="MobiDB-lite"/>
    </source>
</evidence>
<keyword evidence="3" id="KW-0326">Glycosidase</keyword>
<organism evidence="7 8">
    <name type="scientific">Myceligenerans crystallogenes</name>
    <dbReference type="NCBI Taxonomy" id="316335"/>
    <lineage>
        <taxon>Bacteria</taxon>
        <taxon>Bacillati</taxon>
        <taxon>Actinomycetota</taxon>
        <taxon>Actinomycetes</taxon>
        <taxon>Micrococcales</taxon>
        <taxon>Promicromonosporaceae</taxon>
        <taxon>Myceligenerans</taxon>
    </lineage>
</organism>
<dbReference type="SUPFAM" id="SSF81296">
    <property type="entry name" value="E set domains"/>
    <property type="match status" value="1"/>
</dbReference>
<feature type="compositionally biased region" description="Pro residues" evidence="4">
    <location>
        <begin position="240"/>
        <end position="252"/>
    </location>
</feature>
<keyword evidence="8" id="KW-1185">Reference proteome</keyword>
<dbReference type="RefSeq" id="WP_344100120.1">
    <property type="nucleotide sequence ID" value="NZ_BAAANL010000002.1"/>
</dbReference>
<evidence type="ECO:0000313" key="8">
    <source>
        <dbReference type="Proteomes" id="UP001501094"/>
    </source>
</evidence>
<proteinExistence type="predicted"/>
<dbReference type="EMBL" id="BAAANL010000002">
    <property type="protein sequence ID" value="GAA1854913.1"/>
    <property type="molecule type" value="Genomic_DNA"/>
</dbReference>
<evidence type="ECO:0000313" key="7">
    <source>
        <dbReference type="EMBL" id="GAA1854913.1"/>
    </source>
</evidence>
<evidence type="ECO:0000256" key="1">
    <source>
        <dbReference type="ARBA" id="ARBA00022729"/>
    </source>
</evidence>
<dbReference type="Pfam" id="PF03067">
    <property type="entry name" value="LPMO_10"/>
    <property type="match status" value="1"/>
</dbReference>
<gene>
    <name evidence="7" type="ORF">GCM10009751_09650</name>
</gene>
<dbReference type="InterPro" id="IPR012291">
    <property type="entry name" value="CBM2_carb-bd_dom_sf"/>
</dbReference>
<feature type="compositionally biased region" description="Low complexity" evidence="4">
    <location>
        <begin position="228"/>
        <end position="239"/>
    </location>
</feature>
<keyword evidence="2" id="KW-0378">Hydrolase</keyword>
<dbReference type="InterPro" id="IPR001919">
    <property type="entry name" value="CBD2"/>
</dbReference>
<protein>
    <recommendedName>
        <fullName evidence="6">CBM2 domain-containing protein</fullName>
    </recommendedName>
</protein>
<sequence length="345" mass="35373">MHVVTAARARTAAVLAAVALVLSMGVVAIQTANAPDAAAHGSVTNPPSRNYGCHSRTGADFDDPAMATYDPMCYQAWQANPDAMWNWNGLYQNGMGGNYSSVGSRVCSGGGAEGGKYAALDKPGRWVAKGVPTSFQLRLDDQANHGADYLRVYVTRAGFDPTTQQVSWSDLQLVKETGRFPTQSPYTTDVNLSGRSGRAVLFTLWKASHQDQTYFICSDINIGGGDLGPWPSSNPGTPSTTPPPSSTTPPPASGGACTAAVTVTNSWSGGYQANLNVTAGSSAISGWRVSLAGATVTQAWNGTLSGSNVISDAGWNGSLAAGASTSAGFVGSGSASGVTATCTAE</sequence>